<evidence type="ECO:0000313" key="2">
    <source>
        <dbReference type="EMBL" id="KXN65262.1"/>
    </source>
</evidence>
<dbReference type="Gene3D" id="2.40.40.10">
    <property type="entry name" value="RlpA-like domain"/>
    <property type="match status" value="1"/>
</dbReference>
<organism evidence="2 3">
    <name type="scientific">Conidiobolus coronatus (strain ATCC 28846 / CBS 209.66 / NRRL 28638)</name>
    <name type="common">Delacroixia coronata</name>
    <dbReference type="NCBI Taxonomy" id="796925"/>
    <lineage>
        <taxon>Eukaryota</taxon>
        <taxon>Fungi</taxon>
        <taxon>Fungi incertae sedis</taxon>
        <taxon>Zoopagomycota</taxon>
        <taxon>Entomophthoromycotina</taxon>
        <taxon>Entomophthoromycetes</taxon>
        <taxon>Entomophthorales</taxon>
        <taxon>Ancylistaceae</taxon>
        <taxon>Conidiobolus</taxon>
    </lineage>
</organism>
<protein>
    <recommendedName>
        <fullName evidence="4">Expansin-like EG45 domain-containing protein</fullName>
    </recommendedName>
</protein>
<dbReference type="Proteomes" id="UP000070444">
    <property type="component" value="Unassembled WGS sequence"/>
</dbReference>
<proteinExistence type="predicted"/>
<gene>
    <name evidence="2" type="ORF">CONCODRAFT_13215</name>
</gene>
<keyword evidence="3" id="KW-1185">Reference proteome</keyword>
<dbReference type="EMBL" id="KQ964930">
    <property type="protein sequence ID" value="KXN65262.1"/>
    <property type="molecule type" value="Genomic_DNA"/>
</dbReference>
<name>A0A137NRB1_CONC2</name>
<feature type="chain" id="PRO_5007293973" description="Expansin-like EG45 domain-containing protein" evidence="1">
    <location>
        <begin position="19"/>
        <end position="135"/>
    </location>
</feature>
<evidence type="ECO:0000256" key="1">
    <source>
        <dbReference type="SAM" id="SignalP"/>
    </source>
</evidence>
<accession>A0A137NRB1</accession>
<feature type="signal peptide" evidence="1">
    <location>
        <begin position="1"/>
        <end position="18"/>
    </location>
</feature>
<evidence type="ECO:0000313" key="3">
    <source>
        <dbReference type="Proteomes" id="UP000070444"/>
    </source>
</evidence>
<reference evidence="2 3" key="1">
    <citation type="journal article" date="2015" name="Genome Biol. Evol.">
        <title>Phylogenomic analyses indicate that early fungi evolved digesting cell walls of algal ancestors of land plants.</title>
        <authorList>
            <person name="Chang Y."/>
            <person name="Wang S."/>
            <person name="Sekimoto S."/>
            <person name="Aerts A.L."/>
            <person name="Choi C."/>
            <person name="Clum A."/>
            <person name="LaButti K.M."/>
            <person name="Lindquist E.A."/>
            <person name="Yee Ngan C."/>
            <person name="Ohm R.A."/>
            <person name="Salamov A.A."/>
            <person name="Grigoriev I.V."/>
            <person name="Spatafora J.W."/>
            <person name="Berbee M.L."/>
        </authorList>
    </citation>
    <scope>NUCLEOTIDE SEQUENCE [LARGE SCALE GENOMIC DNA]</scope>
    <source>
        <strain evidence="2 3">NRRL 28638</strain>
    </source>
</reference>
<evidence type="ECO:0008006" key="4">
    <source>
        <dbReference type="Google" id="ProtNLM"/>
    </source>
</evidence>
<dbReference type="OrthoDB" id="5561496at2759"/>
<dbReference type="SUPFAM" id="SSF50685">
    <property type="entry name" value="Barwin-like endoglucanases"/>
    <property type="match status" value="1"/>
</dbReference>
<sequence>MLLINYIFTLLQIYLTLAKYIDLAGDQVVTCHDYEGMDPISLKNPPSCGYDYSKLDLTRVTAVQGLSKSQCGSCLRVSNPSDPSNWIHVLVIDTGGRGLDLSTSAFIKLFNSTDHPSRAMWYPVESDNCEGIYQE</sequence>
<dbReference type="InterPro" id="IPR036908">
    <property type="entry name" value="RlpA-like_sf"/>
</dbReference>
<keyword evidence="1" id="KW-0732">Signal</keyword>
<dbReference type="AlphaFoldDB" id="A0A137NRB1"/>